<protein>
    <submittedName>
        <fullName evidence="2">Uncharacterized protein</fullName>
    </submittedName>
</protein>
<sequence>MCELAASRISWRLRCQETNEPIRRVSSVFVAEQQSSKVLTRDRTREQRLKKACAMTQHARKTHRVNQPPKPPEIEKTGLQDRRGNGGG</sequence>
<proteinExistence type="predicted"/>
<dbReference type="EMBL" id="JANPWB010000004">
    <property type="protein sequence ID" value="KAJ1192225.1"/>
    <property type="molecule type" value="Genomic_DNA"/>
</dbReference>
<evidence type="ECO:0000313" key="2">
    <source>
        <dbReference type="EMBL" id="KAJ1192225.1"/>
    </source>
</evidence>
<dbReference type="AlphaFoldDB" id="A0AAV7UVL6"/>
<feature type="compositionally biased region" description="Basic and acidic residues" evidence="1">
    <location>
        <begin position="72"/>
        <end position="88"/>
    </location>
</feature>
<organism evidence="2 3">
    <name type="scientific">Pleurodeles waltl</name>
    <name type="common">Iberian ribbed newt</name>
    <dbReference type="NCBI Taxonomy" id="8319"/>
    <lineage>
        <taxon>Eukaryota</taxon>
        <taxon>Metazoa</taxon>
        <taxon>Chordata</taxon>
        <taxon>Craniata</taxon>
        <taxon>Vertebrata</taxon>
        <taxon>Euteleostomi</taxon>
        <taxon>Amphibia</taxon>
        <taxon>Batrachia</taxon>
        <taxon>Caudata</taxon>
        <taxon>Salamandroidea</taxon>
        <taxon>Salamandridae</taxon>
        <taxon>Pleurodelinae</taxon>
        <taxon>Pleurodeles</taxon>
    </lineage>
</organism>
<evidence type="ECO:0000313" key="3">
    <source>
        <dbReference type="Proteomes" id="UP001066276"/>
    </source>
</evidence>
<accession>A0AAV7UVL6</accession>
<reference evidence="2" key="1">
    <citation type="journal article" date="2022" name="bioRxiv">
        <title>Sequencing and chromosome-scale assembly of the giantPleurodeles waltlgenome.</title>
        <authorList>
            <person name="Brown T."/>
            <person name="Elewa A."/>
            <person name="Iarovenko S."/>
            <person name="Subramanian E."/>
            <person name="Araus A.J."/>
            <person name="Petzold A."/>
            <person name="Susuki M."/>
            <person name="Suzuki K.-i.T."/>
            <person name="Hayashi T."/>
            <person name="Toyoda A."/>
            <person name="Oliveira C."/>
            <person name="Osipova E."/>
            <person name="Leigh N.D."/>
            <person name="Simon A."/>
            <person name="Yun M.H."/>
        </authorList>
    </citation>
    <scope>NUCLEOTIDE SEQUENCE</scope>
    <source>
        <strain evidence="2">20211129_DDA</strain>
        <tissue evidence="2">Liver</tissue>
    </source>
</reference>
<keyword evidence="3" id="KW-1185">Reference proteome</keyword>
<dbReference type="Proteomes" id="UP001066276">
    <property type="component" value="Chromosome 2_2"/>
</dbReference>
<comment type="caution">
    <text evidence="2">The sequence shown here is derived from an EMBL/GenBank/DDBJ whole genome shotgun (WGS) entry which is preliminary data.</text>
</comment>
<name>A0AAV7UVL6_PLEWA</name>
<feature type="region of interest" description="Disordered" evidence="1">
    <location>
        <begin position="54"/>
        <end position="88"/>
    </location>
</feature>
<evidence type="ECO:0000256" key="1">
    <source>
        <dbReference type="SAM" id="MobiDB-lite"/>
    </source>
</evidence>
<gene>
    <name evidence="2" type="ORF">NDU88_001537</name>
</gene>